<dbReference type="PANTHER" id="PTHR42754:SF1">
    <property type="entry name" value="LIPOPROTEIN"/>
    <property type="match status" value="1"/>
</dbReference>
<sequence length="559" mass="56991">MLASGLGLASPLAAQTKLADYTYGGTGSDWAAGGVPTADGGFLLGGSTYSNASGEVSGPGVGAGDYWLIKTDARGRKLWDKRYGGPGDDRLVKLVAAGDGGYLLCGWSTSGAGGDKTAPSRGGDDYWVVKVDAQGNKLWDKVFGSSGVDMLVTAVAAPDGGFLLVGWCGNTSAAANLAPDGDRTEPLLGLGDVWVVKVDAQGAKQWDKRLGGSGAEYVYDAVAVPGGGFVVGALPFVNGGGGGSAPGGDVTDASRGGDDFWLIKLDAQGAKVWDHLYGGTGSDNVRALLATPDGGILAAGLSYSPVSGDKTSAADKATNKLFWVLKLDAQGSREWDHVYGNGALYNGGLPLQVQGPILQNNPRGGYFLGGNTGNDAALDGAGTIGGHGDVPYDFWLADLDANGQVREDHAFGGDRNDYLAGILPLPTGGALLVGTSASNSGRDKTADSRGDYDVWAVQVGATVLSTGAPAGRAVGVSAGLFPNPALQTSATLAVDGLQAQRFVQVTVLNNLGQVVQQLEVPVQQHAVRQALELSALAPGIYTVRLVALEGTVLQRLVKN</sequence>
<evidence type="ECO:0000313" key="1">
    <source>
        <dbReference type="EMBL" id="OGX90345.1"/>
    </source>
</evidence>
<evidence type="ECO:0000313" key="2">
    <source>
        <dbReference type="Proteomes" id="UP000177506"/>
    </source>
</evidence>
<reference evidence="1 2" key="1">
    <citation type="submission" date="2016-08" db="EMBL/GenBank/DDBJ databases">
        <title>Hymenobacter coccineus sp. nov., Hymenobacter lapidarius sp. nov. and Hymenobacter glacialis sp. nov., isolated from Antarctic soil.</title>
        <authorList>
            <person name="Sedlacek I."/>
            <person name="Kralova S."/>
            <person name="Kyrova K."/>
            <person name="Maslanova I."/>
            <person name="Stankova E."/>
            <person name="Vrbovska V."/>
            <person name="Nemec M."/>
            <person name="Bartak M."/>
            <person name="Svec P."/>
            <person name="Busse H.-J."/>
            <person name="Pantucek R."/>
        </authorList>
    </citation>
    <scope>NUCLEOTIDE SEQUENCE [LARGE SCALE GENOMIC DNA]</scope>
    <source>
        <strain evidence="1 2">CCM 8649</strain>
    </source>
</reference>
<protein>
    <recommendedName>
        <fullName evidence="3">Secretion system C-terminal sorting domain-containing protein</fullName>
    </recommendedName>
</protein>
<dbReference type="EMBL" id="MDZA01000161">
    <property type="protein sequence ID" value="OGX90345.1"/>
    <property type="molecule type" value="Genomic_DNA"/>
</dbReference>
<accession>A0A1G1THK3</accession>
<gene>
    <name evidence="1" type="ORF">BEN49_23110</name>
</gene>
<keyword evidence="2" id="KW-1185">Reference proteome</keyword>
<proteinExistence type="predicted"/>
<evidence type="ECO:0008006" key="3">
    <source>
        <dbReference type="Google" id="ProtNLM"/>
    </source>
</evidence>
<name>A0A1G1THK3_9BACT</name>
<organism evidence="1 2">
    <name type="scientific">Hymenobacter coccineus</name>
    <dbReference type="NCBI Taxonomy" id="1908235"/>
    <lineage>
        <taxon>Bacteria</taxon>
        <taxon>Pseudomonadati</taxon>
        <taxon>Bacteroidota</taxon>
        <taxon>Cytophagia</taxon>
        <taxon>Cytophagales</taxon>
        <taxon>Hymenobacteraceae</taxon>
        <taxon>Hymenobacter</taxon>
    </lineage>
</organism>
<dbReference type="PANTHER" id="PTHR42754">
    <property type="entry name" value="ENDOGLUCANASE"/>
    <property type="match status" value="1"/>
</dbReference>
<dbReference type="NCBIfam" id="TIGR04183">
    <property type="entry name" value="Por_Secre_tail"/>
    <property type="match status" value="1"/>
</dbReference>
<comment type="caution">
    <text evidence="1">The sequence shown here is derived from an EMBL/GenBank/DDBJ whole genome shotgun (WGS) entry which is preliminary data.</text>
</comment>
<dbReference type="InterPro" id="IPR026444">
    <property type="entry name" value="Secre_tail"/>
</dbReference>
<dbReference type="Proteomes" id="UP000177506">
    <property type="component" value="Unassembled WGS sequence"/>
</dbReference>
<dbReference type="AlphaFoldDB" id="A0A1G1THK3"/>